<organism evidence="2 3">
    <name type="scientific">Brachionus calyciflorus</name>
    <dbReference type="NCBI Taxonomy" id="104777"/>
    <lineage>
        <taxon>Eukaryota</taxon>
        <taxon>Metazoa</taxon>
        <taxon>Spiralia</taxon>
        <taxon>Gnathifera</taxon>
        <taxon>Rotifera</taxon>
        <taxon>Eurotatoria</taxon>
        <taxon>Monogononta</taxon>
        <taxon>Pseudotrocha</taxon>
        <taxon>Ploima</taxon>
        <taxon>Brachionidae</taxon>
        <taxon>Brachionus</taxon>
    </lineage>
</organism>
<feature type="region of interest" description="Disordered" evidence="1">
    <location>
        <begin position="56"/>
        <end position="97"/>
    </location>
</feature>
<name>A0A814F3K5_9BILA</name>
<dbReference type="Proteomes" id="UP000663879">
    <property type="component" value="Unassembled WGS sequence"/>
</dbReference>
<dbReference type="AlphaFoldDB" id="A0A814F3K5"/>
<feature type="compositionally biased region" description="Polar residues" evidence="1">
    <location>
        <begin position="1"/>
        <end position="17"/>
    </location>
</feature>
<evidence type="ECO:0000313" key="3">
    <source>
        <dbReference type="Proteomes" id="UP000663879"/>
    </source>
</evidence>
<gene>
    <name evidence="2" type="ORF">OXX778_LOCUS15144</name>
</gene>
<protein>
    <submittedName>
        <fullName evidence="2">Uncharacterized protein</fullName>
    </submittedName>
</protein>
<dbReference type="EMBL" id="CAJNOC010003271">
    <property type="protein sequence ID" value="CAF0975428.1"/>
    <property type="molecule type" value="Genomic_DNA"/>
</dbReference>
<reference evidence="2" key="1">
    <citation type="submission" date="2021-02" db="EMBL/GenBank/DDBJ databases">
        <authorList>
            <person name="Nowell W R."/>
        </authorList>
    </citation>
    <scope>NUCLEOTIDE SEQUENCE</scope>
    <source>
        <strain evidence="2">Ploen Becks lab</strain>
    </source>
</reference>
<proteinExistence type="predicted"/>
<feature type="region of interest" description="Disordered" evidence="1">
    <location>
        <begin position="1"/>
        <end position="25"/>
    </location>
</feature>
<accession>A0A814F3K5</accession>
<feature type="non-terminal residue" evidence="2">
    <location>
        <position position="97"/>
    </location>
</feature>
<sequence length="97" mass="11014">MSHKNTSLNGSSYQSPKNRFYHNKRETRRISFNLNSTHSHTNSDLFNLTDSDLKLDSNLPEPTTPIDKLNTPRTVTVPTTFFPPSPNPIVENELSIT</sequence>
<keyword evidence="3" id="KW-1185">Reference proteome</keyword>
<comment type="caution">
    <text evidence="2">The sequence shown here is derived from an EMBL/GenBank/DDBJ whole genome shotgun (WGS) entry which is preliminary data.</text>
</comment>
<feature type="compositionally biased region" description="Low complexity" evidence="1">
    <location>
        <begin position="71"/>
        <end position="80"/>
    </location>
</feature>
<evidence type="ECO:0000256" key="1">
    <source>
        <dbReference type="SAM" id="MobiDB-lite"/>
    </source>
</evidence>
<evidence type="ECO:0000313" key="2">
    <source>
        <dbReference type="EMBL" id="CAF0975428.1"/>
    </source>
</evidence>